<dbReference type="InterPro" id="IPR000835">
    <property type="entry name" value="HTH_MarR-typ"/>
</dbReference>
<dbReference type="RefSeq" id="WP_370442129.1">
    <property type="nucleotide sequence ID" value="NZ_JBGFTU010000016.1"/>
</dbReference>
<sequence>MPEKPSRWTFLTNHAHVLVVLAADAEVRMSEVAARVGITERAVQAIVRDLEVEGYLVRERVGRRNRYTVPRRTRLRHPVEEHVRVEDLLALVLRE</sequence>
<keyword evidence="3" id="KW-1185">Reference proteome</keyword>
<proteinExistence type="predicted"/>
<protein>
    <submittedName>
        <fullName evidence="2">Helix-turn-helix transcriptional regulator</fullName>
    </submittedName>
</protein>
<gene>
    <name evidence="2" type="ORF">AB2L27_14185</name>
</gene>
<comment type="caution">
    <text evidence="2">The sequence shown here is derived from an EMBL/GenBank/DDBJ whole genome shotgun (WGS) entry which is preliminary data.</text>
</comment>
<reference evidence="2 3" key="1">
    <citation type="submission" date="2024-07" db="EMBL/GenBank/DDBJ databases">
        <authorList>
            <person name="Thanompreechachai J."/>
            <person name="Duangmal K."/>
        </authorList>
    </citation>
    <scope>NUCLEOTIDE SEQUENCE [LARGE SCALE GENOMIC DNA]</scope>
    <source>
        <strain evidence="2 3">LSe6-4</strain>
    </source>
</reference>
<feature type="domain" description="HTH marR-type" evidence="1">
    <location>
        <begin position="13"/>
        <end position="62"/>
    </location>
</feature>
<evidence type="ECO:0000313" key="3">
    <source>
        <dbReference type="Proteomes" id="UP001565927"/>
    </source>
</evidence>
<dbReference type="EMBL" id="JBGFTU010000016">
    <property type="protein sequence ID" value="MEZ0165904.1"/>
    <property type="molecule type" value="Genomic_DNA"/>
</dbReference>
<dbReference type="Pfam" id="PF12802">
    <property type="entry name" value="MarR_2"/>
    <property type="match status" value="1"/>
</dbReference>
<dbReference type="InterPro" id="IPR036390">
    <property type="entry name" value="WH_DNA-bd_sf"/>
</dbReference>
<dbReference type="SUPFAM" id="SSF46785">
    <property type="entry name" value="Winged helix' DNA-binding domain"/>
    <property type="match status" value="1"/>
</dbReference>
<dbReference type="Gene3D" id="1.10.10.10">
    <property type="entry name" value="Winged helix-like DNA-binding domain superfamily/Winged helix DNA-binding domain"/>
    <property type="match status" value="1"/>
</dbReference>
<accession>A0ABV4H488</accession>
<evidence type="ECO:0000313" key="2">
    <source>
        <dbReference type="EMBL" id="MEZ0165904.1"/>
    </source>
</evidence>
<evidence type="ECO:0000259" key="1">
    <source>
        <dbReference type="Pfam" id="PF12802"/>
    </source>
</evidence>
<name>A0ABV4H488_9ACTN</name>
<dbReference type="Proteomes" id="UP001565927">
    <property type="component" value="Unassembled WGS sequence"/>
</dbReference>
<dbReference type="InterPro" id="IPR036388">
    <property type="entry name" value="WH-like_DNA-bd_sf"/>
</dbReference>
<organism evidence="2 3">
    <name type="scientific">Kineococcus halophytocola</name>
    <dbReference type="NCBI Taxonomy" id="3234027"/>
    <lineage>
        <taxon>Bacteria</taxon>
        <taxon>Bacillati</taxon>
        <taxon>Actinomycetota</taxon>
        <taxon>Actinomycetes</taxon>
        <taxon>Kineosporiales</taxon>
        <taxon>Kineosporiaceae</taxon>
        <taxon>Kineococcus</taxon>
    </lineage>
</organism>